<keyword evidence="1" id="KW-1133">Transmembrane helix</keyword>
<dbReference type="STRING" id="996166.SAMN05192554_12923"/>
<reference evidence="2 3" key="1">
    <citation type="submission" date="2016-10" db="EMBL/GenBank/DDBJ databases">
        <authorList>
            <person name="de Groot N.N."/>
        </authorList>
    </citation>
    <scope>NUCLEOTIDE SEQUENCE [LARGE SCALE GENOMIC DNA]</scope>
    <source>
        <strain evidence="3">EB21,IBRC-M 10013,KCTC 4048</strain>
    </source>
</reference>
<feature type="transmembrane region" description="Helical" evidence="1">
    <location>
        <begin position="122"/>
        <end position="144"/>
    </location>
</feature>
<proteinExistence type="predicted"/>
<evidence type="ECO:0000256" key="1">
    <source>
        <dbReference type="SAM" id="Phobius"/>
    </source>
</evidence>
<evidence type="ECO:0000313" key="2">
    <source>
        <dbReference type="EMBL" id="SDN36202.1"/>
    </source>
</evidence>
<dbReference type="AlphaFoldDB" id="A0A1H0ARN3"/>
<keyword evidence="1" id="KW-0472">Membrane</keyword>
<feature type="transmembrane region" description="Helical" evidence="1">
    <location>
        <begin position="156"/>
        <end position="172"/>
    </location>
</feature>
<name>A0A1H0ARN3_9EURY</name>
<evidence type="ECO:0000313" key="3">
    <source>
        <dbReference type="Proteomes" id="UP000199370"/>
    </source>
</evidence>
<protein>
    <submittedName>
        <fullName evidence="2">Uncharacterized protein</fullName>
    </submittedName>
</protein>
<dbReference type="EMBL" id="FNIA01000029">
    <property type="protein sequence ID" value="SDN36202.1"/>
    <property type="molecule type" value="Genomic_DNA"/>
</dbReference>
<dbReference type="Proteomes" id="UP000199370">
    <property type="component" value="Unassembled WGS sequence"/>
</dbReference>
<gene>
    <name evidence="2" type="ORF">SAMN05192554_12923</name>
</gene>
<organism evidence="2 3">
    <name type="scientific">Haloarchaeobius iranensis</name>
    <dbReference type="NCBI Taxonomy" id="996166"/>
    <lineage>
        <taxon>Archaea</taxon>
        <taxon>Methanobacteriati</taxon>
        <taxon>Methanobacteriota</taxon>
        <taxon>Stenosarchaea group</taxon>
        <taxon>Halobacteria</taxon>
        <taxon>Halobacteriales</taxon>
        <taxon>Halorubellaceae</taxon>
        <taxon>Haloarchaeobius</taxon>
    </lineage>
</organism>
<keyword evidence="1" id="KW-0812">Transmembrane</keyword>
<feature type="transmembrane region" description="Helical" evidence="1">
    <location>
        <begin position="192"/>
        <end position="214"/>
    </location>
</feature>
<accession>A0A1H0ARN3</accession>
<keyword evidence="3" id="KW-1185">Reference proteome</keyword>
<dbReference type="RefSeq" id="WP_139172385.1">
    <property type="nucleotide sequence ID" value="NZ_JBHUJM010000001.1"/>
</dbReference>
<feature type="transmembrane region" description="Helical" evidence="1">
    <location>
        <begin position="226"/>
        <end position="248"/>
    </location>
</feature>
<sequence length="261" mass="27797">MSYKRATVLVLVGFALILNPFYLWPHHGDVSYSVSTNEVRSVSGDPINVSTLPPETETFVKSLIERTEEGESEQVVFKERSSIPTDGLSEAEPWPLVSHSGETYRIVIEQVERSPPLLPENWILRTAMGMTGSLLIALGGITAITGSKELTAKSSWGCVGIWVTVLTGTVAYDGGTHGLGLSTGLVIFDLHVIGVLALVLPMVGVVAGVVVRGWGTDITYGPEQILVIAFIATTFVLTLPGLLVGYLFGESNQSGLVGGVD</sequence>